<evidence type="ECO:0000313" key="11">
    <source>
        <dbReference type="Proteomes" id="UP001596105"/>
    </source>
</evidence>
<protein>
    <recommendedName>
        <fullName evidence="8">Holo-[acyl-carrier-protein] synthase</fullName>
        <shortName evidence="8">Holo-ACP synthase</shortName>
        <ecNumber evidence="8">2.7.8.7</ecNumber>
    </recommendedName>
    <alternativeName>
        <fullName evidence="8">4'-phosphopantetheinyl transferase AcpS</fullName>
    </alternativeName>
</protein>
<reference evidence="11" key="1">
    <citation type="journal article" date="2019" name="Int. J. Syst. Evol. Microbiol.">
        <title>The Global Catalogue of Microorganisms (GCM) 10K type strain sequencing project: providing services to taxonomists for standard genome sequencing and annotation.</title>
        <authorList>
            <consortium name="The Broad Institute Genomics Platform"/>
            <consortium name="The Broad Institute Genome Sequencing Center for Infectious Disease"/>
            <person name="Wu L."/>
            <person name="Ma J."/>
        </authorList>
    </citation>
    <scope>NUCLEOTIDE SEQUENCE [LARGE SCALE GENOMIC DNA]</scope>
    <source>
        <strain evidence="11">CCUG 57113</strain>
    </source>
</reference>
<keyword evidence="7 8" id="KW-0275">Fatty acid biosynthesis</keyword>
<evidence type="ECO:0000259" key="9">
    <source>
        <dbReference type="Pfam" id="PF01648"/>
    </source>
</evidence>
<evidence type="ECO:0000256" key="1">
    <source>
        <dbReference type="ARBA" id="ARBA00022516"/>
    </source>
</evidence>
<dbReference type="InterPro" id="IPR004568">
    <property type="entry name" value="Ppantetheine-prot_Trfase_dom"/>
</dbReference>
<feature type="binding site" evidence="8">
    <location>
        <position position="60"/>
    </location>
    <ligand>
        <name>Mg(2+)</name>
        <dbReference type="ChEBI" id="CHEBI:18420"/>
    </ligand>
</feature>
<evidence type="ECO:0000256" key="8">
    <source>
        <dbReference type="HAMAP-Rule" id="MF_00101"/>
    </source>
</evidence>
<comment type="similarity">
    <text evidence="8">Belongs to the P-Pant transferase superfamily. AcpS family.</text>
</comment>
<evidence type="ECO:0000256" key="5">
    <source>
        <dbReference type="ARBA" id="ARBA00022842"/>
    </source>
</evidence>
<dbReference type="RefSeq" id="WP_209747820.1">
    <property type="nucleotide sequence ID" value="NZ_JBHSMH010000077.1"/>
</dbReference>
<gene>
    <name evidence="8 10" type="primary">acpS</name>
    <name evidence="10" type="ORF">ACFPPD_18980</name>
</gene>
<dbReference type="Gene3D" id="3.90.470.20">
    <property type="entry name" value="4'-phosphopantetheinyl transferase domain"/>
    <property type="match status" value="1"/>
</dbReference>
<comment type="function">
    <text evidence="8">Transfers the 4'-phosphopantetheine moiety from coenzyme A to a Ser of acyl-carrier-protein.</text>
</comment>
<keyword evidence="3 8" id="KW-0479">Metal-binding</keyword>
<dbReference type="NCBIfam" id="TIGR00556">
    <property type="entry name" value="pantethn_trn"/>
    <property type="match status" value="1"/>
</dbReference>
<comment type="caution">
    <text evidence="10">The sequence shown here is derived from an EMBL/GenBank/DDBJ whole genome shotgun (WGS) entry which is preliminary data.</text>
</comment>
<dbReference type="SUPFAM" id="SSF56214">
    <property type="entry name" value="4'-phosphopantetheinyl transferase"/>
    <property type="match status" value="1"/>
</dbReference>
<keyword evidence="6 8" id="KW-0443">Lipid metabolism</keyword>
<dbReference type="EMBL" id="JBHSMH010000077">
    <property type="protein sequence ID" value="MFC5470776.1"/>
    <property type="molecule type" value="Genomic_DNA"/>
</dbReference>
<dbReference type="EC" id="2.7.8.7" evidence="8"/>
<comment type="cofactor">
    <cofactor evidence="8">
        <name>Mg(2+)</name>
        <dbReference type="ChEBI" id="CHEBI:18420"/>
    </cofactor>
</comment>
<organism evidence="10 11">
    <name type="scientific">Cohnella suwonensis</name>
    <dbReference type="NCBI Taxonomy" id="696072"/>
    <lineage>
        <taxon>Bacteria</taxon>
        <taxon>Bacillati</taxon>
        <taxon>Bacillota</taxon>
        <taxon>Bacilli</taxon>
        <taxon>Bacillales</taxon>
        <taxon>Paenibacillaceae</taxon>
        <taxon>Cohnella</taxon>
    </lineage>
</organism>
<dbReference type="NCBIfam" id="TIGR00516">
    <property type="entry name" value="acpS"/>
    <property type="match status" value="1"/>
</dbReference>
<proteinExistence type="inferred from homology"/>
<evidence type="ECO:0000256" key="7">
    <source>
        <dbReference type="ARBA" id="ARBA00023160"/>
    </source>
</evidence>
<evidence type="ECO:0000256" key="4">
    <source>
        <dbReference type="ARBA" id="ARBA00022832"/>
    </source>
</evidence>
<evidence type="ECO:0000313" key="10">
    <source>
        <dbReference type="EMBL" id="MFC5470776.1"/>
    </source>
</evidence>
<keyword evidence="5 8" id="KW-0460">Magnesium</keyword>
<dbReference type="Proteomes" id="UP001596105">
    <property type="component" value="Unassembled WGS sequence"/>
</dbReference>
<dbReference type="GO" id="GO:0008897">
    <property type="term" value="F:holo-[acyl-carrier-protein] synthase activity"/>
    <property type="evidence" value="ECO:0007669"/>
    <property type="project" value="UniProtKB-EC"/>
</dbReference>
<keyword evidence="1 8" id="KW-0444">Lipid biosynthesis</keyword>
<feature type="binding site" evidence="8">
    <location>
        <position position="8"/>
    </location>
    <ligand>
        <name>Mg(2+)</name>
        <dbReference type="ChEBI" id="CHEBI:18420"/>
    </ligand>
</feature>
<comment type="subcellular location">
    <subcellularLocation>
        <location evidence="8">Cytoplasm</location>
    </subcellularLocation>
</comment>
<dbReference type="Pfam" id="PF01648">
    <property type="entry name" value="ACPS"/>
    <property type="match status" value="1"/>
</dbReference>
<sequence>MIIGVGLDVVELARMEKLLSGAGRDRFLDRVLTEREKEIYATLKPRRALEFASGRFAAKEAIVKAIGCGIGSQVGFRDVEVLPDPHGKPVCGLSDASLKRLGWVGLAYRLHLAITHERSIAAATAIIEKV</sequence>
<evidence type="ECO:0000256" key="6">
    <source>
        <dbReference type="ARBA" id="ARBA00023098"/>
    </source>
</evidence>
<keyword evidence="11" id="KW-1185">Reference proteome</keyword>
<feature type="domain" description="4'-phosphopantetheinyl transferase" evidence="9">
    <location>
        <begin position="4"/>
        <end position="94"/>
    </location>
</feature>
<name>A0ABW0M1U2_9BACL</name>
<dbReference type="InterPro" id="IPR002582">
    <property type="entry name" value="ACPS"/>
</dbReference>
<dbReference type="InterPro" id="IPR037143">
    <property type="entry name" value="4-PPantetheinyl_Trfase_dom_sf"/>
</dbReference>
<dbReference type="HAMAP" id="MF_00101">
    <property type="entry name" value="AcpS"/>
    <property type="match status" value="1"/>
</dbReference>
<dbReference type="InterPro" id="IPR008278">
    <property type="entry name" value="4-PPantetheinyl_Trfase_dom"/>
</dbReference>
<evidence type="ECO:0000256" key="3">
    <source>
        <dbReference type="ARBA" id="ARBA00022723"/>
    </source>
</evidence>
<keyword evidence="4 8" id="KW-0276">Fatty acid metabolism</keyword>
<accession>A0ABW0M1U2</accession>
<comment type="catalytic activity">
    <reaction evidence="8">
        <text>apo-[ACP] + CoA = holo-[ACP] + adenosine 3',5'-bisphosphate + H(+)</text>
        <dbReference type="Rhea" id="RHEA:12068"/>
        <dbReference type="Rhea" id="RHEA-COMP:9685"/>
        <dbReference type="Rhea" id="RHEA-COMP:9690"/>
        <dbReference type="ChEBI" id="CHEBI:15378"/>
        <dbReference type="ChEBI" id="CHEBI:29999"/>
        <dbReference type="ChEBI" id="CHEBI:57287"/>
        <dbReference type="ChEBI" id="CHEBI:58343"/>
        <dbReference type="ChEBI" id="CHEBI:64479"/>
        <dbReference type="EC" id="2.7.8.7"/>
    </reaction>
</comment>
<evidence type="ECO:0000256" key="2">
    <source>
        <dbReference type="ARBA" id="ARBA00022679"/>
    </source>
</evidence>
<keyword evidence="2 8" id="KW-0808">Transferase</keyword>
<keyword evidence="8" id="KW-0963">Cytoplasm</keyword>